<dbReference type="InterPro" id="IPR000999">
    <property type="entry name" value="RNase_III_dom"/>
</dbReference>
<evidence type="ECO:0000259" key="1">
    <source>
        <dbReference type="PROSITE" id="PS50142"/>
    </source>
</evidence>
<evidence type="ECO:0000313" key="2">
    <source>
        <dbReference type="EMBL" id="TWU71545.1"/>
    </source>
</evidence>
<protein>
    <recommendedName>
        <fullName evidence="1">RNase III domain-containing protein</fullName>
    </recommendedName>
</protein>
<proteinExistence type="predicted"/>
<name>A0A5C6G0L9_METRR</name>
<dbReference type="CDD" id="cd00593">
    <property type="entry name" value="RIBOc"/>
    <property type="match status" value="1"/>
</dbReference>
<dbReference type="GO" id="GO:0004525">
    <property type="term" value="F:ribonuclease III activity"/>
    <property type="evidence" value="ECO:0007669"/>
    <property type="project" value="InterPro"/>
</dbReference>
<accession>A0A5C6G0L9</accession>
<dbReference type="Gene3D" id="1.10.1520.10">
    <property type="entry name" value="Ribonuclease III domain"/>
    <property type="match status" value="1"/>
</dbReference>
<feature type="domain" description="RNase III" evidence="1">
    <location>
        <begin position="11"/>
        <end position="139"/>
    </location>
</feature>
<dbReference type="PROSITE" id="PS50142">
    <property type="entry name" value="RNASE_3_2"/>
    <property type="match status" value="1"/>
</dbReference>
<dbReference type="Pfam" id="PF00636">
    <property type="entry name" value="Ribonuclease_3"/>
    <property type="match status" value="1"/>
</dbReference>
<dbReference type="InterPro" id="IPR036389">
    <property type="entry name" value="RNase_III_sf"/>
</dbReference>
<organism evidence="2 3">
    <name type="scientific">Metarhizium rileyi (strain RCEF 4871)</name>
    <name type="common">Nomuraea rileyi</name>
    <dbReference type="NCBI Taxonomy" id="1649241"/>
    <lineage>
        <taxon>Eukaryota</taxon>
        <taxon>Fungi</taxon>
        <taxon>Dikarya</taxon>
        <taxon>Ascomycota</taxon>
        <taxon>Pezizomycotina</taxon>
        <taxon>Sordariomycetes</taxon>
        <taxon>Hypocreomycetidae</taxon>
        <taxon>Hypocreales</taxon>
        <taxon>Clavicipitaceae</taxon>
        <taxon>Metarhizium</taxon>
    </lineage>
</organism>
<comment type="caution">
    <text evidence="2">The sequence shown here is derived from an EMBL/GenBank/DDBJ whole genome shotgun (WGS) entry which is preliminary data.</text>
</comment>
<dbReference type="Proteomes" id="UP000317257">
    <property type="component" value="Unassembled WGS sequence"/>
</dbReference>
<evidence type="ECO:0000313" key="3">
    <source>
        <dbReference type="Proteomes" id="UP000317257"/>
    </source>
</evidence>
<sequence>MHFNNHLEDKIARCELAIAYVFNSKIFCAEALNAAGDVNALYGSNGTVRRLSKNDRLAVYGDIVAAQSLCRHWYYSGLGKGAWTNIRNEALGNISLAETGFSHNLDNCVTANSGTARISEKMMATAVEAILGAVHMDGGDDALAGVMRHLGMVDPLNESVTSKYPTLERFSVQIRCDLLTLTCIGPFRKRPKVLFFGNNNFPLRV</sequence>
<gene>
    <name evidence="2" type="ORF">ED733_001989</name>
</gene>
<dbReference type="GO" id="GO:0006396">
    <property type="term" value="P:RNA processing"/>
    <property type="evidence" value="ECO:0007669"/>
    <property type="project" value="InterPro"/>
</dbReference>
<reference evidence="3" key="1">
    <citation type="submission" date="2018-12" db="EMBL/GenBank/DDBJ databases">
        <title>The complete genome of Metarhizium rileyi, a key fungal pathogen of Lepidoptera.</title>
        <authorList>
            <person name="Binneck E."/>
            <person name="Lastra C.C.L."/>
            <person name="Sosa-Gomez D.R."/>
        </authorList>
    </citation>
    <scope>NUCLEOTIDE SEQUENCE [LARGE SCALE GENOMIC DNA]</scope>
    <source>
        <strain evidence="3">Cep018-CH2</strain>
    </source>
</reference>
<dbReference type="AlphaFoldDB" id="A0A5C6G0L9"/>
<dbReference type="EMBL" id="SBHS01000042">
    <property type="protein sequence ID" value="TWU71545.1"/>
    <property type="molecule type" value="Genomic_DNA"/>
</dbReference>
<dbReference type="SUPFAM" id="SSF69065">
    <property type="entry name" value="RNase III domain-like"/>
    <property type="match status" value="1"/>
</dbReference>